<feature type="transmembrane region" description="Helical" evidence="7">
    <location>
        <begin position="379"/>
        <end position="400"/>
    </location>
</feature>
<evidence type="ECO:0000256" key="5">
    <source>
        <dbReference type="ARBA" id="ARBA00022989"/>
    </source>
</evidence>
<reference evidence="8 9" key="1">
    <citation type="submission" date="2024-04" db="EMBL/GenBank/DDBJ databases">
        <title>Genome assembly C_amara_ONT_v2.</title>
        <authorList>
            <person name="Yant L."/>
            <person name="Moore C."/>
            <person name="Slenker M."/>
        </authorList>
    </citation>
    <scope>NUCLEOTIDE SEQUENCE [LARGE SCALE GENOMIC DNA]</scope>
    <source>
        <tissue evidence="8">Leaf</tissue>
    </source>
</reference>
<dbReference type="GO" id="GO:0016020">
    <property type="term" value="C:membrane"/>
    <property type="evidence" value="ECO:0007669"/>
    <property type="project" value="UniProtKB-SubCell"/>
</dbReference>
<gene>
    <name evidence="8" type="ORF">V5N11_032645</name>
</gene>
<dbReference type="PANTHER" id="PTHR31326:SF12">
    <property type="entry name" value="PROTEIN CLT1, CHLOROPLASTIC"/>
    <property type="match status" value="1"/>
</dbReference>
<evidence type="ECO:0000313" key="8">
    <source>
        <dbReference type="EMBL" id="KAL1189233.1"/>
    </source>
</evidence>
<dbReference type="InterPro" id="IPR013936">
    <property type="entry name" value="CRT-like"/>
</dbReference>
<keyword evidence="4 7" id="KW-0812">Transmembrane</keyword>
<feature type="transmembrane region" description="Helical" evidence="7">
    <location>
        <begin position="202"/>
        <end position="220"/>
    </location>
</feature>
<evidence type="ECO:0000256" key="1">
    <source>
        <dbReference type="ARBA" id="ARBA00004141"/>
    </source>
</evidence>
<dbReference type="PANTHER" id="PTHR31326">
    <property type="entry name" value="PROTEIN CLT2, CHLOROPLASTIC"/>
    <property type="match status" value="1"/>
</dbReference>
<evidence type="ECO:0000313" key="9">
    <source>
        <dbReference type="Proteomes" id="UP001558713"/>
    </source>
</evidence>
<feature type="transmembrane region" description="Helical" evidence="7">
    <location>
        <begin position="296"/>
        <end position="317"/>
    </location>
</feature>
<feature type="transmembrane region" description="Helical" evidence="7">
    <location>
        <begin position="350"/>
        <end position="367"/>
    </location>
</feature>
<comment type="subcellular location">
    <subcellularLocation>
        <location evidence="1">Membrane</location>
        <topology evidence="1">Multi-pass membrane protein</topology>
    </subcellularLocation>
</comment>
<evidence type="ECO:0000256" key="4">
    <source>
        <dbReference type="ARBA" id="ARBA00022692"/>
    </source>
</evidence>
<dbReference type="InterPro" id="IPR037185">
    <property type="entry name" value="EmrE-like"/>
</dbReference>
<name>A0ABD0Z407_CARAN</name>
<keyword evidence="3" id="KW-0813">Transport</keyword>
<keyword evidence="5 7" id="KW-1133">Transmembrane helix</keyword>
<organism evidence="8 9">
    <name type="scientific">Cardamine amara subsp. amara</name>
    <dbReference type="NCBI Taxonomy" id="228776"/>
    <lineage>
        <taxon>Eukaryota</taxon>
        <taxon>Viridiplantae</taxon>
        <taxon>Streptophyta</taxon>
        <taxon>Embryophyta</taxon>
        <taxon>Tracheophyta</taxon>
        <taxon>Spermatophyta</taxon>
        <taxon>Magnoliopsida</taxon>
        <taxon>eudicotyledons</taxon>
        <taxon>Gunneridae</taxon>
        <taxon>Pentapetalae</taxon>
        <taxon>rosids</taxon>
        <taxon>malvids</taxon>
        <taxon>Brassicales</taxon>
        <taxon>Brassicaceae</taxon>
        <taxon>Cardamineae</taxon>
        <taxon>Cardamine</taxon>
    </lineage>
</organism>
<evidence type="ECO:0000256" key="7">
    <source>
        <dbReference type="SAM" id="Phobius"/>
    </source>
</evidence>
<dbReference type="Proteomes" id="UP001558713">
    <property type="component" value="Unassembled WGS sequence"/>
</dbReference>
<feature type="transmembrane region" description="Helical" evidence="7">
    <location>
        <begin position="257"/>
        <end position="275"/>
    </location>
</feature>
<sequence>MATTSSDRLITGLTASISSIESRNANPSQSISLICRNQLNGASPIVLRSSQRSRRLWLIEAVPPAKSWLGSDDGEDIKKSDERCYATGGIGGHVVADKHDRTMEIVIAAATTTTLGVGNRVLYKLALVPLKQYPFFLAQLSTFGYVVVYFSILYFRYRAGIVTKEMLSVPKIPFLIVGVLESLALASGMAAASNLSGPSTTVLSQTFLIWQILFSIIFLGRRYRINQILGCTLVAFGVIVSVASGSGATHSFKDTGILWSLLMVFSFLLQGADTVMKEVIFLDSKKRLKGTSLDLFVVNSYGSAFQVICIALLLPFLSKLWGIPFNQLPSYIRDGGACFLNLGTATGCEGAPLLPVMFVMMNMAYNISLLRLIKISSAVVSSLASTVSVPIAVYCFTLPLPYLGVASSLPKGFVAGTVILVLGMLLYAWIIPSAPST</sequence>
<feature type="transmembrane region" description="Helical" evidence="7">
    <location>
        <begin position="135"/>
        <end position="155"/>
    </location>
</feature>
<dbReference type="Pfam" id="PF08627">
    <property type="entry name" value="CRT-like"/>
    <property type="match status" value="1"/>
</dbReference>
<comment type="similarity">
    <text evidence="2">Belongs to the CRT-like transporter family.</text>
</comment>
<protein>
    <submittedName>
        <fullName evidence="8">Protein CLT1</fullName>
    </submittedName>
</protein>
<proteinExistence type="inferred from homology"/>
<feature type="transmembrane region" description="Helical" evidence="7">
    <location>
        <begin position="412"/>
        <end position="431"/>
    </location>
</feature>
<feature type="transmembrane region" description="Helical" evidence="7">
    <location>
        <begin position="105"/>
        <end position="123"/>
    </location>
</feature>
<feature type="transmembrane region" description="Helical" evidence="7">
    <location>
        <begin position="175"/>
        <end position="196"/>
    </location>
</feature>
<accession>A0ABD0Z407</accession>
<comment type="caution">
    <text evidence="8">The sequence shown here is derived from an EMBL/GenBank/DDBJ whole genome shotgun (WGS) entry which is preliminary data.</text>
</comment>
<keyword evidence="6 7" id="KW-0472">Membrane</keyword>
<dbReference type="EMBL" id="JBANAX010000904">
    <property type="protein sequence ID" value="KAL1189233.1"/>
    <property type="molecule type" value="Genomic_DNA"/>
</dbReference>
<keyword evidence="9" id="KW-1185">Reference proteome</keyword>
<feature type="transmembrane region" description="Helical" evidence="7">
    <location>
        <begin position="227"/>
        <end position="245"/>
    </location>
</feature>
<evidence type="ECO:0000256" key="3">
    <source>
        <dbReference type="ARBA" id="ARBA00022448"/>
    </source>
</evidence>
<evidence type="ECO:0000256" key="6">
    <source>
        <dbReference type="ARBA" id="ARBA00023136"/>
    </source>
</evidence>
<dbReference type="AlphaFoldDB" id="A0ABD0Z407"/>
<dbReference type="SUPFAM" id="SSF103481">
    <property type="entry name" value="Multidrug resistance efflux transporter EmrE"/>
    <property type="match status" value="1"/>
</dbReference>
<evidence type="ECO:0000256" key="2">
    <source>
        <dbReference type="ARBA" id="ARBA00006690"/>
    </source>
</evidence>